<keyword evidence="1" id="KW-0812">Transmembrane</keyword>
<sequence>MMTYLWLKLIHIISSTFLFGTGLGSAFYMFMANQKRDDLTHLLRTTRNVVIADFIFTTPAVLIQPLTGFAMIYLAGFPLQSFWIIVSILLYIIIGLCWIPVVFIQIRLQKIIERTIVHQQSLPDAYHRLYRIWFLLGWPAFIGVLMIFYLMVIKIT</sequence>
<dbReference type="Proteomes" id="UP001222087">
    <property type="component" value="Chromosome"/>
</dbReference>
<reference evidence="2 3" key="1">
    <citation type="submission" date="2023-02" db="EMBL/GenBank/DDBJ databases">
        <title>Genome Sequence of L. cardiaca H63T.</title>
        <authorList>
            <person name="Lopez A.E."/>
            <person name="Cianciotto N.P."/>
        </authorList>
    </citation>
    <scope>NUCLEOTIDE SEQUENCE [LARGE SCALE GENOMIC DNA]</scope>
    <source>
        <strain evidence="2 3">H63</strain>
    </source>
</reference>
<accession>A0ABY8AQ50</accession>
<dbReference type="RefSeq" id="WP_275088484.1">
    <property type="nucleotide sequence ID" value="NZ_CP119078.1"/>
</dbReference>
<dbReference type="Pfam" id="PF10027">
    <property type="entry name" value="DUF2269"/>
    <property type="match status" value="1"/>
</dbReference>
<keyword evidence="1" id="KW-0472">Membrane</keyword>
<dbReference type="InterPro" id="IPR018729">
    <property type="entry name" value="DUF2269_transmembrane"/>
</dbReference>
<evidence type="ECO:0000256" key="1">
    <source>
        <dbReference type="SAM" id="Phobius"/>
    </source>
</evidence>
<name>A0ABY8AQ50_9GAMM</name>
<dbReference type="EMBL" id="CP119078">
    <property type="protein sequence ID" value="WED42668.1"/>
    <property type="molecule type" value="Genomic_DNA"/>
</dbReference>
<protein>
    <submittedName>
        <fullName evidence="2">DUF2269 domain-containing protein</fullName>
    </submittedName>
</protein>
<feature type="transmembrane region" description="Helical" evidence="1">
    <location>
        <begin position="129"/>
        <end position="152"/>
    </location>
</feature>
<feature type="transmembrane region" description="Helical" evidence="1">
    <location>
        <begin position="50"/>
        <end position="76"/>
    </location>
</feature>
<keyword evidence="3" id="KW-1185">Reference proteome</keyword>
<gene>
    <name evidence="2" type="ORF">PXX05_12280</name>
</gene>
<evidence type="ECO:0000313" key="3">
    <source>
        <dbReference type="Proteomes" id="UP001222087"/>
    </source>
</evidence>
<evidence type="ECO:0000313" key="2">
    <source>
        <dbReference type="EMBL" id="WED42668.1"/>
    </source>
</evidence>
<keyword evidence="1" id="KW-1133">Transmembrane helix</keyword>
<feature type="transmembrane region" description="Helical" evidence="1">
    <location>
        <begin position="6"/>
        <end position="30"/>
    </location>
</feature>
<organism evidence="2 3">
    <name type="scientific">Legionella cardiaca</name>
    <dbReference type="NCBI Taxonomy" id="1071983"/>
    <lineage>
        <taxon>Bacteria</taxon>
        <taxon>Pseudomonadati</taxon>
        <taxon>Pseudomonadota</taxon>
        <taxon>Gammaproteobacteria</taxon>
        <taxon>Legionellales</taxon>
        <taxon>Legionellaceae</taxon>
        <taxon>Legionella</taxon>
    </lineage>
</organism>
<feature type="transmembrane region" description="Helical" evidence="1">
    <location>
        <begin position="82"/>
        <end position="108"/>
    </location>
</feature>
<proteinExistence type="predicted"/>